<organism evidence="2 3">
    <name type="scientific">Trichoderma cornu-damae</name>
    <dbReference type="NCBI Taxonomy" id="654480"/>
    <lineage>
        <taxon>Eukaryota</taxon>
        <taxon>Fungi</taxon>
        <taxon>Dikarya</taxon>
        <taxon>Ascomycota</taxon>
        <taxon>Pezizomycotina</taxon>
        <taxon>Sordariomycetes</taxon>
        <taxon>Hypocreomycetidae</taxon>
        <taxon>Hypocreales</taxon>
        <taxon>Hypocreaceae</taxon>
        <taxon>Trichoderma</taxon>
    </lineage>
</organism>
<proteinExistence type="predicted"/>
<sequence length="437" mass="47624">MHHHLFLLGNADFNGRGFTIAQSGGTENVIVTRDNTLNGSYHGRLAEAKTPNATNKHSLLLKLVNNYGGGAINAYVQGLDSDGAIVFVGAENNLIYPNSGGSPTPVEIEEDIAIPLPPQGESLTLNISVPLRSGRVYFCQGQLRFFMLDFGDADGLVQPSVSNLDDPSASLHWGFIELTYLDNGALYANISYVDFVGLILSMALSMADGSRPQITRGLRPDAVFRLCEGLWNQTASDGYLWLAMCVVDGSGSPVRVLSPNYYQRIYAADFQDYWQGYVDKVWEYYSSTPLVIDTQTPAGDIECQVFDDTLYCDDDNRGYAKPTAADIWGCNSGPFGLEKGDNRVHVAVIPRLCAAFVRSTLLVEGGDVQPGLGSSHHYRVSPTHHYSRIVHELQVDGRGYAFPYDDVNPDGHEDVSGLVSSGKPHTLTVYVGTPPTE</sequence>
<comment type="caution">
    <text evidence="2">The sequence shown here is derived from an EMBL/GenBank/DDBJ whole genome shotgun (WGS) entry which is preliminary data.</text>
</comment>
<keyword evidence="2" id="KW-0378">Hydrolase</keyword>
<accession>A0A9P8TTD2</accession>
<keyword evidence="3" id="KW-1185">Reference proteome</keyword>
<gene>
    <name evidence="2" type="ORF">Trco_007368</name>
</gene>
<dbReference type="Pfam" id="PF16483">
    <property type="entry name" value="Glyco_hydro_64"/>
    <property type="match status" value="1"/>
</dbReference>
<dbReference type="Gene3D" id="3.30.920.50">
    <property type="entry name" value="Beta-1,3-glucanase, C-terminal domain"/>
    <property type="match status" value="1"/>
</dbReference>
<dbReference type="Proteomes" id="UP000827724">
    <property type="component" value="Unassembled WGS sequence"/>
</dbReference>
<protein>
    <submittedName>
        <fullName evidence="2">Glycoside hydrolase family 64</fullName>
    </submittedName>
</protein>
<dbReference type="CDD" id="cd09220">
    <property type="entry name" value="GH64-GluB-like"/>
    <property type="match status" value="1"/>
</dbReference>
<dbReference type="Gene3D" id="2.60.110.10">
    <property type="entry name" value="Thaumatin"/>
    <property type="match status" value="1"/>
</dbReference>
<evidence type="ECO:0000313" key="3">
    <source>
        <dbReference type="Proteomes" id="UP000827724"/>
    </source>
</evidence>
<dbReference type="GO" id="GO:0016787">
    <property type="term" value="F:hydrolase activity"/>
    <property type="evidence" value="ECO:0007669"/>
    <property type="project" value="UniProtKB-KW"/>
</dbReference>
<dbReference type="AlphaFoldDB" id="A0A9P8TTD2"/>
<dbReference type="OrthoDB" id="10058186at2759"/>
<dbReference type="EMBL" id="JAIWOZ010000006">
    <property type="protein sequence ID" value="KAH6603922.1"/>
    <property type="molecule type" value="Genomic_DNA"/>
</dbReference>
<evidence type="ECO:0000259" key="1">
    <source>
        <dbReference type="PROSITE" id="PS52006"/>
    </source>
</evidence>
<reference evidence="2" key="1">
    <citation type="submission" date="2021-08" db="EMBL/GenBank/DDBJ databases">
        <title>Chromosome-Level Trichoderma cornu-damae using Hi-C Data.</title>
        <authorList>
            <person name="Kim C.S."/>
        </authorList>
    </citation>
    <scope>NUCLEOTIDE SEQUENCE</scope>
    <source>
        <strain evidence="2">KA19-0412C</strain>
    </source>
</reference>
<name>A0A9P8TTD2_9HYPO</name>
<dbReference type="InterPro" id="IPR032477">
    <property type="entry name" value="Glyco_hydro_64"/>
</dbReference>
<dbReference type="PANTHER" id="PTHR38165">
    <property type="match status" value="1"/>
</dbReference>
<dbReference type="InterPro" id="IPR042517">
    <property type="entry name" value="Glyco_hydro_64_N_2"/>
</dbReference>
<feature type="domain" description="GH64" evidence="1">
    <location>
        <begin position="56"/>
        <end position="418"/>
    </location>
</feature>
<evidence type="ECO:0000313" key="2">
    <source>
        <dbReference type="EMBL" id="KAH6603922.1"/>
    </source>
</evidence>
<dbReference type="InterPro" id="IPR037176">
    <property type="entry name" value="Osmotin/thaumatin-like_sf"/>
</dbReference>
<dbReference type="PROSITE" id="PS52006">
    <property type="entry name" value="GH64"/>
    <property type="match status" value="1"/>
</dbReference>
<dbReference type="PANTHER" id="PTHR38165:SF1">
    <property type="entry name" value="GLUCANASE B"/>
    <property type="match status" value="1"/>
</dbReference>
<dbReference type="InterPro" id="IPR037398">
    <property type="entry name" value="Glyco_hydro_64_fam"/>
</dbReference>